<comment type="caution">
    <text evidence="1">The sequence shown here is derived from an EMBL/GenBank/DDBJ whole genome shotgun (WGS) entry which is preliminary data.</text>
</comment>
<dbReference type="EMBL" id="CAJVPU010036098">
    <property type="protein sequence ID" value="CAG8729310.1"/>
    <property type="molecule type" value="Genomic_DNA"/>
</dbReference>
<organism evidence="1 2">
    <name type="scientific">Dentiscutata heterogama</name>
    <dbReference type="NCBI Taxonomy" id="1316150"/>
    <lineage>
        <taxon>Eukaryota</taxon>
        <taxon>Fungi</taxon>
        <taxon>Fungi incertae sedis</taxon>
        <taxon>Mucoromycota</taxon>
        <taxon>Glomeromycotina</taxon>
        <taxon>Glomeromycetes</taxon>
        <taxon>Diversisporales</taxon>
        <taxon>Gigasporaceae</taxon>
        <taxon>Dentiscutata</taxon>
    </lineage>
</organism>
<sequence length="77" mass="9059">IEDYEEENYIASYRSFFYVVSNSNSTLSNDAKFWLIKHLEFGYDTSKNEKKVSNTIHNTDKDESKVRQLDISKLLSN</sequence>
<keyword evidence="2" id="KW-1185">Reference proteome</keyword>
<name>A0ACA9PYW9_9GLOM</name>
<evidence type="ECO:0000313" key="1">
    <source>
        <dbReference type="EMBL" id="CAG8729310.1"/>
    </source>
</evidence>
<proteinExistence type="predicted"/>
<feature type="non-terminal residue" evidence="1">
    <location>
        <position position="1"/>
    </location>
</feature>
<dbReference type="Proteomes" id="UP000789702">
    <property type="component" value="Unassembled WGS sequence"/>
</dbReference>
<protein>
    <submittedName>
        <fullName evidence="1">1859_t:CDS:1</fullName>
    </submittedName>
</protein>
<evidence type="ECO:0000313" key="2">
    <source>
        <dbReference type="Proteomes" id="UP000789702"/>
    </source>
</evidence>
<gene>
    <name evidence="1" type="ORF">DHETER_LOCUS13332</name>
</gene>
<accession>A0ACA9PYW9</accession>
<reference evidence="1" key="1">
    <citation type="submission" date="2021-06" db="EMBL/GenBank/DDBJ databases">
        <authorList>
            <person name="Kallberg Y."/>
            <person name="Tangrot J."/>
            <person name="Rosling A."/>
        </authorList>
    </citation>
    <scope>NUCLEOTIDE SEQUENCE</scope>
    <source>
        <strain evidence="1">IL203A</strain>
    </source>
</reference>